<evidence type="ECO:0000313" key="4">
    <source>
        <dbReference type="Proteomes" id="UP000240317"/>
    </source>
</evidence>
<dbReference type="RefSeq" id="WP_107136402.1">
    <property type="nucleotide sequence ID" value="NZ_PYSV01000001.1"/>
</dbReference>
<keyword evidence="2" id="KW-0732">Signal</keyword>
<evidence type="ECO:0000313" key="3">
    <source>
        <dbReference type="EMBL" id="PTA69810.1"/>
    </source>
</evidence>
<gene>
    <name evidence="3" type="ORF">C8263_02015</name>
</gene>
<name>A0A2T3WD36_9DEIO</name>
<proteinExistence type="predicted"/>
<feature type="chain" id="PRO_5015450041" description="DUF2680 domain-containing protein" evidence="2">
    <location>
        <begin position="22"/>
        <end position="152"/>
    </location>
</feature>
<keyword evidence="4" id="KW-1185">Reference proteome</keyword>
<feature type="compositionally biased region" description="Low complexity" evidence="1">
    <location>
        <begin position="23"/>
        <end position="42"/>
    </location>
</feature>
<accession>A0A2T3WD36</accession>
<feature type="signal peptide" evidence="2">
    <location>
        <begin position="1"/>
        <end position="21"/>
    </location>
</feature>
<comment type="caution">
    <text evidence="3">The sequence shown here is derived from an EMBL/GenBank/DDBJ whole genome shotgun (WGS) entry which is preliminary data.</text>
</comment>
<sequence>MKRIPLIALAALPLTAGLVLAGSGSTAQTPPTSQSTQSAPAPRTASGTAYHTVFLQKLAAQLGITAEKLQAAAVAAGNATIDQAVKAGDLPSDHAAEMKRHLQERPLGFGGRGFGGPGGRGMRGHDHDHGPRGALPGTQGQAAPITQSPSGT</sequence>
<evidence type="ECO:0000256" key="2">
    <source>
        <dbReference type="SAM" id="SignalP"/>
    </source>
</evidence>
<dbReference type="Proteomes" id="UP000240317">
    <property type="component" value="Unassembled WGS sequence"/>
</dbReference>
<reference evidence="3 4" key="1">
    <citation type="submission" date="2018-03" db="EMBL/GenBank/DDBJ databases">
        <title>Draft genome of Deinococcus sp. OD32.</title>
        <authorList>
            <person name="Wang X.-P."/>
            <person name="Du Z.-J."/>
        </authorList>
    </citation>
    <scope>NUCLEOTIDE SEQUENCE [LARGE SCALE GENOMIC DNA]</scope>
    <source>
        <strain evidence="3 4">OD32</strain>
    </source>
</reference>
<dbReference type="OrthoDB" id="73244at2"/>
<feature type="region of interest" description="Disordered" evidence="1">
    <location>
        <begin position="102"/>
        <end position="152"/>
    </location>
</feature>
<dbReference type="AlphaFoldDB" id="A0A2T3WD36"/>
<evidence type="ECO:0000256" key="1">
    <source>
        <dbReference type="SAM" id="MobiDB-lite"/>
    </source>
</evidence>
<feature type="region of interest" description="Disordered" evidence="1">
    <location>
        <begin position="23"/>
        <end position="44"/>
    </location>
</feature>
<protein>
    <recommendedName>
        <fullName evidence="5">DUF2680 domain-containing protein</fullName>
    </recommendedName>
</protein>
<dbReference type="EMBL" id="PYSV01000001">
    <property type="protein sequence ID" value="PTA69810.1"/>
    <property type="molecule type" value="Genomic_DNA"/>
</dbReference>
<feature type="compositionally biased region" description="Gly residues" evidence="1">
    <location>
        <begin position="108"/>
        <end position="121"/>
    </location>
</feature>
<organism evidence="3 4">
    <name type="scientific">Deinococcus arcticus</name>
    <dbReference type="NCBI Taxonomy" id="2136176"/>
    <lineage>
        <taxon>Bacteria</taxon>
        <taxon>Thermotogati</taxon>
        <taxon>Deinococcota</taxon>
        <taxon>Deinococci</taxon>
        <taxon>Deinococcales</taxon>
        <taxon>Deinococcaceae</taxon>
        <taxon>Deinococcus</taxon>
    </lineage>
</organism>
<feature type="compositionally biased region" description="Polar residues" evidence="1">
    <location>
        <begin position="138"/>
        <end position="152"/>
    </location>
</feature>
<evidence type="ECO:0008006" key="5">
    <source>
        <dbReference type="Google" id="ProtNLM"/>
    </source>
</evidence>